<keyword evidence="1" id="KW-1133">Transmembrane helix</keyword>
<dbReference type="RefSeq" id="WP_119865706.1">
    <property type="nucleotide sequence ID" value="NZ_CP016786.1"/>
</dbReference>
<protein>
    <recommendedName>
        <fullName evidence="4">DUF4064 domain-containing protein</fullName>
    </recommendedName>
</protein>
<name>A0A343JDG7_9CLOT</name>
<feature type="transmembrane region" description="Helical" evidence="1">
    <location>
        <begin position="84"/>
        <end position="102"/>
    </location>
</feature>
<evidence type="ECO:0000313" key="2">
    <source>
        <dbReference type="EMBL" id="ASW43575.1"/>
    </source>
</evidence>
<gene>
    <name evidence="2" type="ORF">BEN51_08790</name>
</gene>
<sequence length="138" mass="15241">MEDNDKKKKLGAGIIVLSVLIIIGQLFSLITLPFNLANLDETNNFLISMGMGNYTVTRGEYIFSAIIAAIILIAVILILFKKGIGVYIFTGIQVVSIFYSIITKGLSVSILIGILISLILPGLLLYFIYSKKEIYFNK</sequence>
<reference evidence="2 3" key="1">
    <citation type="submission" date="2016-08" db="EMBL/GenBank/DDBJ databases">
        <title>Complete Genome Sequence Of The Indigo Reducing Clostridium isatidis DSM15098.</title>
        <authorList>
            <person name="Little G.T."/>
            <person name="Minton N.P."/>
        </authorList>
    </citation>
    <scope>NUCLEOTIDE SEQUENCE [LARGE SCALE GENOMIC DNA]</scope>
    <source>
        <strain evidence="2 3">DSM 15098</strain>
    </source>
</reference>
<dbReference type="Proteomes" id="UP000264883">
    <property type="component" value="Chromosome"/>
</dbReference>
<evidence type="ECO:0000313" key="3">
    <source>
        <dbReference type="Proteomes" id="UP000264883"/>
    </source>
</evidence>
<dbReference type="AlphaFoldDB" id="A0A343JDG7"/>
<feature type="transmembrane region" description="Helical" evidence="1">
    <location>
        <begin position="12"/>
        <end position="34"/>
    </location>
</feature>
<evidence type="ECO:0000256" key="1">
    <source>
        <dbReference type="SAM" id="Phobius"/>
    </source>
</evidence>
<dbReference type="EMBL" id="CP016786">
    <property type="protein sequence ID" value="ASW43575.1"/>
    <property type="molecule type" value="Genomic_DNA"/>
</dbReference>
<accession>A0A343JDG7</accession>
<feature type="transmembrane region" description="Helical" evidence="1">
    <location>
        <begin position="108"/>
        <end position="129"/>
    </location>
</feature>
<feature type="transmembrane region" description="Helical" evidence="1">
    <location>
        <begin position="61"/>
        <end position="79"/>
    </location>
</feature>
<keyword evidence="1" id="KW-0812">Transmembrane</keyword>
<evidence type="ECO:0008006" key="4">
    <source>
        <dbReference type="Google" id="ProtNLM"/>
    </source>
</evidence>
<keyword evidence="1" id="KW-0472">Membrane</keyword>
<keyword evidence="3" id="KW-1185">Reference proteome</keyword>
<dbReference type="KEGG" id="cia:BEN51_08790"/>
<organism evidence="2 3">
    <name type="scientific">Clostridium isatidis</name>
    <dbReference type="NCBI Taxonomy" id="182773"/>
    <lineage>
        <taxon>Bacteria</taxon>
        <taxon>Bacillati</taxon>
        <taxon>Bacillota</taxon>
        <taxon>Clostridia</taxon>
        <taxon>Eubacteriales</taxon>
        <taxon>Clostridiaceae</taxon>
        <taxon>Clostridium</taxon>
    </lineage>
</organism>
<proteinExistence type="predicted"/>